<proteinExistence type="predicted"/>
<organism evidence="2 3">
    <name type="scientific">Bdellovibrio bacteriovorus</name>
    <dbReference type="NCBI Taxonomy" id="959"/>
    <lineage>
        <taxon>Bacteria</taxon>
        <taxon>Pseudomonadati</taxon>
        <taxon>Bdellovibrionota</taxon>
        <taxon>Bdellovibrionia</taxon>
        <taxon>Bdellovibrionales</taxon>
        <taxon>Pseudobdellovibrionaceae</taxon>
        <taxon>Bdellovibrio</taxon>
    </lineage>
</organism>
<name>A0A150WFM6_BDEBC</name>
<evidence type="ECO:0008006" key="4">
    <source>
        <dbReference type="Google" id="ProtNLM"/>
    </source>
</evidence>
<evidence type="ECO:0000313" key="2">
    <source>
        <dbReference type="EMBL" id="KYG61836.1"/>
    </source>
</evidence>
<dbReference type="RefSeq" id="WP_063243984.1">
    <property type="nucleotide sequence ID" value="NZ_LUKF01000016.1"/>
</dbReference>
<gene>
    <name evidence="2" type="ORF">AZI85_06355</name>
</gene>
<dbReference type="EMBL" id="LUKF01000016">
    <property type="protein sequence ID" value="KYG61836.1"/>
    <property type="molecule type" value="Genomic_DNA"/>
</dbReference>
<accession>A0A150WFM6</accession>
<feature type="signal peptide" evidence="1">
    <location>
        <begin position="1"/>
        <end position="18"/>
    </location>
</feature>
<feature type="chain" id="PRO_5007572742" description="PepSY domain-containing protein" evidence="1">
    <location>
        <begin position="19"/>
        <end position="103"/>
    </location>
</feature>
<reference evidence="2 3" key="1">
    <citation type="submission" date="2016-03" db="EMBL/GenBank/DDBJ databases">
        <authorList>
            <person name="Ploux O."/>
        </authorList>
    </citation>
    <scope>NUCLEOTIDE SEQUENCE [LARGE SCALE GENOMIC DNA]</scope>
    <source>
        <strain evidence="2 3">BER2</strain>
    </source>
</reference>
<evidence type="ECO:0000256" key="1">
    <source>
        <dbReference type="SAM" id="SignalP"/>
    </source>
</evidence>
<dbReference type="OrthoDB" id="9838298at2"/>
<comment type="caution">
    <text evidence="2">The sequence shown here is derived from an EMBL/GenBank/DDBJ whole genome shotgun (WGS) entry which is preliminary data.</text>
</comment>
<protein>
    <recommendedName>
        <fullName evidence="4">PepSY domain-containing protein</fullName>
    </recommendedName>
</protein>
<sequence length="103" mass="11360">MKSILALFVLLFSAQSFAANPCENYAKAAAIRTYKAAVGTVQGSEGIQYSSVKEEGWNNPYLYTVTIADNNEDGETWEVDYEVQIQDKAGKCKVLSVKEVANR</sequence>
<dbReference type="AlphaFoldDB" id="A0A150WFM6"/>
<dbReference type="Proteomes" id="UP000075391">
    <property type="component" value="Unassembled WGS sequence"/>
</dbReference>
<evidence type="ECO:0000313" key="3">
    <source>
        <dbReference type="Proteomes" id="UP000075391"/>
    </source>
</evidence>
<keyword evidence="1" id="KW-0732">Signal</keyword>